<evidence type="ECO:0000313" key="5">
    <source>
        <dbReference type="Proteomes" id="UP000321570"/>
    </source>
</evidence>
<feature type="coiled-coil region" evidence="2">
    <location>
        <begin position="206"/>
        <end position="337"/>
    </location>
</feature>
<evidence type="ECO:0000256" key="1">
    <source>
        <dbReference type="ARBA" id="ARBA00009550"/>
    </source>
</evidence>
<name>A0A564YUE5_HYMDI</name>
<comment type="similarity">
    <text evidence="1">Belongs to the taxilin family.</text>
</comment>
<evidence type="ECO:0000256" key="2">
    <source>
        <dbReference type="SAM" id="Coils"/>
    </source>
</evidence>
<dbReference type="PANTHER" id="PTHR16127:SF13">
    <property type="entry name" value="GH01188P"/>
    <property type="match status" value="1"/>
</dbReference>
<sequence length="392" mass="45422">MSSEGVVVKNTEETNEGDSKQKNFLGLTKKQRIRELKHISSELRDVPEDATDEDKLIALFKKLQFANSENSSMSSKLKQADKRLLSISAERDQYLDSFNRVSVQKDKLESLCRELQKQNHLIRDQSIAMAESEDQKRKEVADRFQSGINEIQTQLNDYLEKNNALRGENQMLAEKLHKFIEDHEKREEYVQKLLKSRELETKLAEAKATQARIASEQALLQEQRETQRYREECEALKQRFDAHQVVEEKLKEQIEFYKTKYQSFNKTMAKSNDLIENTKKEMEKMTKHVRNTESAALEWRSKWELSQKALLEMIEECRMEKEKAQTLQKQVDSLSNLCRALRAGASDQPPKAQVTSGEAQDHKGVDKKDIPSEKGDGTAEEKENGEIKAYTN</sequence>
<organism evidence="4 5">
    <name type="scientific">Hymenolepis diminuta</name>
    <name type="common">Rat tapeworm</name>
    <dbReference type="NCBI Taxonomy" id="6216"/>
    <lineage>
        <taxon>Eukaryota</taxon>
        <taxon>Metazoa</taxon>
        <taxon>Spiralia</taxon>
        <taxon>Lophotrochozoa</taxon>
        <taxon>Platyhelminthes</taxon>
        <taxon>Cestoda</taxon>
        <taxon>Eucestoda</taxon>
        <taxon>Cyclophyllidea</taxon>
        <taxon>Hymenolepididae</taxon>
        <taxon>Hymenolepis</taxon>
    </lineage>
</organism>
<evidence type="ECO:0000313" key="4">
    <source>
        <dbReference type="EMBL" id="VUZ50907.1"/>
    </source>
</evidence>
<dbReference type="PANTHER" id="PTHR16127">
    <property type="entry name" value="TAXILIN"/>
    <property type="match status" value="1"/>
</dbReference>
<accession>A0A564YUE5</accession>
<dbReference type="GO" id="GO:0019905">
    <property type="term" value="F:syntaxin binding"/>
    <property type="evidence" value="ECO:0007669"/>
    <property type="project" value="InterPro"/>
</dbReference>
<dbReference type="AlphaFoldDB" id="A0A564YUE5"/>
<feature type="region of interest" description="Disordered" evidence="3">
    <location>
        <begin position="342"/>
        <end position="392"/>
    </location>
</feature>
<keyword evidence="5" id="KW-1185">Reference proteome</keyword>
<dbReference type="Proteomes" id="UP000321570">
    <property type="component" value="Unassembled WGS sequence"/>
</dbReference>
<keyword evidence="2" id="KW-0175">Coiled coil</keyword>
<dbReference type="InterPro" id="IPR026183">
    <property type="entry name" value="Taxilin_fam"/>
</dbReference>
<dbReference type="Pfam" id="PF09728">
    <property type="entry name" value="Taxilin"/>
    <property type="match status" value="1"/>
</dbReference>
<evidence type="ECO:0008006" key="6">
    <source>
        <dbReference type="Google" id="ProtNLM"/>
    </source>
</evidence>
<feature type="coiled-coil region" evidence="2">
    <location>
        <begin position="63"/>
        <end position="175"/>
    </location>
</feature>
<protein>
    <recommendedName>
        <fullName evidence="6">Alpha-taxilin</fullName>
    </recommendedName>
</protein>
<feature type="region of interest" description="Disordered" evidence="3">
    <location>
        <begin position="1"/>
        <end position="23"/>
    </location>
</feature>
<reference evidence="4 5" key="1">
    <citation type="submission" date="2019-07" db="EMBL/GenBank/DDBJ databases">
        <authorList>
            <person name="Jastrzebski P J."/>
            <person name="Paukszto L."/>
            <person name="Jastrzebski P J."/>
        </authorList>
    </citation>
    <scope>NUCLEOTIDE SEQUENCE [LARGE SCALE GENOMIC DNA]</scope>
    <source>
        <strain evidence="4 5">WMS-il1</strain>
    </source>
</reference>
<proteinExistence type="inferred from homology"/>
<dbReference type="EMBL" id="CABIJS010000410">
    <property type="protein sequence ID" value="VUZ50907.1"/>
    <property type="molecule type" value="Genomic_DNA"/>
</dbReference>
<feature type="compositionally biased region" description="Basic and acidic residues" evidence="3">
    <location>
        <begin position="359"/>
        <end position="386"/>
    </location>
</feature>
<gene>
    <name evidence="4" type="ORF">WMSIL1_LOCUS9762</name>
</gene>
<evidence type="ECO:0000256" key="3">
    <source>
        <dbReference type="SAM" id="MobiDB-lite"/>
    </source>
</evidence>